<accession>A0A6V8MIQ4</accession>
<keyword evidence="7 14" id="KW-0812">Transmembrane</keyword>
<dbReference type="GO" id="GO:0005886">
    <property type="term" value="C:plasma membrane"/>
    <property type="evidence" value="ECO:0007669"/>
    <property type="project" value="UniProtKB-SubCell"/>
</dbReference>
<evidence type="ECO:0000256" key="4">
    <source>
        <dbReference type="ARBA" id="ARBA00022448"/>
    </source>
</evidence>
<comment type="caution">
    <text evidence="17">The sequence shown here is derived from an EMBL/GenBank/DDBJ whole genome shotgun (WGS) entry which is preliminary data.</text>
</comment>
<name>A0A6V8MIQ4_9BACT</name>
<feature type="domain" description="Type II secretion system protein GspF" evidence="16">
    <location>
        <begin position="272"/>
        <end position="394"/>
    </location>
</feature>
<dbReference type="InterPro" id="IPR003004">
    <property type="entry name" value="GspF/PilC"/>
</dbReference>
<gene>
    <name evidence="17" type="primary">gspF</name>
    <name evidence="17" type="ORF">GMST_21490</name>
</gene>
<keyword evidence="6" id="KW-0997">Cell inner membrane</keyword>
<feature type="domain" description="Type II secretion system protein GspF" evidence="16">
    <location>
        <begin position="70"/>
        <end position="192"/>
    </location>
</feature>
<evidence type="ECO:0000256" key="1">
    <source>
        <dbReference type="ARBA" id="ARBA00002684"/>
    </source>
</evidence>
<dbReference type="PRINTS" id="PR00812">
    <property type="entry name" value="BCTERIALGSPF"/>
</dbReference>
<dbReference type="InterPro" id="IPR018076">
    <property type="entry name" value="T2SS_GspF_dom"/>
</dbReference>
<dbReference type="PANTHER" id="PTHR30012:SF0">
    <property type="entry name" value="TYPE II SECRETION SYSTEM PROTEIN F-RELATED"/>
    <property type="match status" value="1"/>
</dbReference>
<evidence type="ECO:0000313" key="18">
    <source>
        <dbReference type="Proteomes" id="UP000556026"/>
    </source>
</evidence>
<feature type="transmembrane region" description="Helical" evidence="15">
    <location>
        <begin position="168"/>
        <end position="191"/>
    </location>
</feature>
<dbReference type="Pfam" id="PF00482">
    <property type="entry name" value="T2SSF"/>
    <property type="match status" value="2"/>
</dbReference>
<keyword evidence="11 15" id="KW-1133">Transmembrane helix</keyword>
<keyword evidence="8" id="KW-0479">Metal-binding</keyword>
<evidence type="ECO:0000256" key="3">
    <source>
        <dbReference type="ARBA" id="ARBA00005745"/>
    </source>
</evidence>
<evidence type="ECO:0000256" key="2">
    <source>
        <dbReference type="ARBA" id="ARBA00004429"/>
    </source>
</evidence>
<dbReference type="PROSITE" id="PS00874">
    <property type="entry name" value="T2SP_F"/>
    <property type="match status" value="1"/>
</dbReference>
<dbReference type="InterPro" id="IPR042094">
    <property type="entry name" value="T2SS_GspF_sf"/>
</dbReference>
<evidence type="ECO:0000256" key="9">
    <source>
        <dbReference type="ARBA" id="ARBA00022837"/>
    </source>
</evidence>
<evidence type="ECO:0000256" key="13">
    <source>
        <dbReference type="ARBA" id="ARBA00030750"/>
    </source>
</evidence>
<organism evidence="17 18">
    <name type="scientific">Geomonas silvestris</name>
    <dbReference type="NCBI Taxonomy" id="2740184"/>
    <lineage>
        <taxon>Bacteria</taxon>
        <taxon>Pseudomonadati</taxon>
        <taxon>Thermodesulfobacteriota</taxon>
        <taxon>Desulfuromonadia</taxon>
        <taxon>Geobacterales</taxon>
        <taxon>Geobacteraceae</taxon>
        <taxon>Geomonas</taxon>
    </lineage>
</organism>
<keyword evidence="9" id="KW-0106">Calcium</keyword>
<dbReference type="GO" id="GO:0046872">
    <property type="term" value="F:metal ion binding"/>
    <property type="evidence" value="ECO:0007669"/>
    <property type="project" value="UniProtKB-KW"/>
</dbReference>
<dbReference type="InterPro" id="IPR011850">
    <property type="entry name" value="T2SS_GspF"/>
</dbReference>
<dbReference type="PANTHER" id="PTHR30012">
    <property type="entry name" value="GENERAL SECRETION PATHWAY PROTEIN"/>
    <property type="match status" value="1"/>
</dbReference>
<feature type="transmembrane region" description="Helical" evidence="15">
    <location>
        <begin position="222"/>
        <end position="240"/>
    </location>
</feature>
<keyword evidence="4 14" id="KW-0813">Transport</keyword>
<dbReference type="FunFam" id="1.20.81.30:FF:000001">
    <property type="entry name" value="Type II secretion system protein F"/>
    <property type="match status" value="2"/>
</dbReference>
<protein>
    <recommendedName>
        <fullName evidence="13">General secretion pathway protein F</fullName>
    </recommendedName>
</protein>
<feature type="transmembrane region" description="Helical" evidence="15">
    <location>
        <begin position="375"/>
        <end position="396"/>
    </location>
</feature>
<comment type="function">
    <text evidence="1">Component of the type II secretion system inner membrane complex required for the energy-dependent secretion of extracellular factors such as proteases and toxins from the periplasm.</text>
</comment>
<dbReference type="GO" id="GO:0015628">
    <property type="term" value="P:protein secretion by the type II secretion system"/>
    <property type="evidence" value="ECO:0007669"/>
    <property type="project" value="InterPro"/>
</dbReference>
<evidence type="ECO:0000256" key="8">
    <source>
        <dbReference type="ARBA" id="ARBA00022723"/>
    </source>
</evidence>
<evidence type="ECO:0000259" key="16">
    <source>
        <dbReference type="Pfam" id="PF00482"/>
    </source>
</evidence>
<evidence type="ECO:0000256" key="12">
    <source>
        <dbReference type="ARBA" id="ARBA00023136"/>
    </source>
</evidence>
<keyword evidence="12 15" id="KW-0472">Membrane</keyword>
<dbReference type="EMBL" id="BLXX01000005">
    <property type="protein sequence ID" value="GFO59824.1"/>
    <property type="molecule type" value="Genomic_DNA"/>
</dbReference>
<evidence type="ECO:0000256" key="6">
    <source>
        <dbReference type="ARBA" id="ARBA00022519"/>
    </source>
</evidence>
<evidence type="ECO:0000256" key="15">
    <source>
        <dbReference type="SAM" id="Phobius"/>
    </source>
</evidence>
<comment type="subcellular location">
    <subcellularLocation>
        <location evidence="2">Cell inner membrane</location>
        <topology evidence="2">Multi-pass membrane protein</topology>
    </subcellularLocation>
    <subcellularLocation>
        <location evidence="14">Cell membrane</location>
        <topology evidence="14">Multi-pass membrane protein</topology>
    </subcellularLocation>
</comment>
<evidence type="ECO:0000256" key="5">
    <source>
        <dbReference type="ARBA" id="ARBA00022475"/>
    </source>
</evidence>
<comment type="similarity">
    <text evidence="3 14">Belongs to the GSP F family.</text>
</comment>
<evidence type="ECO:0000313" key="17">
    <source>
        <dbReference type="EMBL" id="GFO59824.1"/>
    </source>
</evidence>
<keyword evidence="10" id="KW-0653">Protein transport</keyword>
<dbReference type="AlphaFoldDB" id="A0A6V8MIQ4"/>
<keyword evidence="18" id="KW-1185">Reference proteome</keyword>
<evidence type="ECO:0000256" key="11">
    <source>
        <dbReference type="ARBA" id="ARBA00022989"/>
    </source>
</evidence>
<evidence type="ECO:0000256" key="7">
    <source>
        <dbReference type="ARBA" id="ARBA00022692"/>
    </source>
</evidence>
<evidence type="ECO:0000256" key="14">
    <source>
        <dbReference type="RuleBase" id="RU003923"/>
    </source>
</evidence>
<dbReference type="GO" id="GO:0015627">
    <property type="term" value="C:type II protein secretion system complex"/>
    <property type="evidence" value="ECO:0007669"/>
    <property type="project" value="InterPro"/>
</dbReference>
<dbReference type="RefSeq" id="WP_183354646.1">
    <property type="nucleotide sequence ID" value="NZ_BLXX01000005.1"/>
</dbReference>
<reference evidence="18" key="1">
    <citation type="submission" date="2020-06" db="EMBL/GenBank/DDBJ databases">
        <title>Draft genomic sequence of Geomonas sp. Red330.</title>
        <authorList>
            <person name="Itoh H."/>
            <person name="Zhenxing X."/>
            <person name="Ushijima N."/>
            <person name="Masuda Y."/>
            <person name="Shiratori Y."/>
            <person name="Senoo K."/>
        </authorList>
    </citation>
    <scope>NUCLEOTIDE SEQUENCE [LARGE SCALE GENOMIC DNA]</scope>
    <source>
        <strain evidence="18">Red330</strain>
    </source>
</reference>
<dbReference type="Proteomes" id="UP000556026">
    <property type="component" value="Unassembled WGS sequence"/>
</dbReference>
<dbReference type="Gene3D" id="1.20.81.30">
    <property type="entry name" value="Type II secretion system (T2SS), domain F"/>
    <property type="match status" value="2"/>
</dbReference>
<sequence length="403" mass="43570">MPTFRYSAFTSGGAEVSGTVDAPTQNEARLQLKQKGLFAKEIAAAQDAPAAKQLFSLSSKVSVPDLSLATRRLATLLGSAVPVYEAVATLWEQESPGELKRVLGRVRDRLAEGKGLAQSLAEEPAVFSESYVGMVAAGEASGALEVVLERLAEFQEDQAEVRSRVTTALAYPILMVLVGGGVMLFLLAFVVPKIVAVFQESKATLPFITIFLIQVSNLVRKGWWFLIILGVAISFGFKKLGKQEAFLQKRDRFLLKLPLLGPLWQRLILSRFAKVLGLLLASGVPIIKALEITGEAVVNREYKSFLAQARETLIQGGSLSGSLKGSVLFPPLLTHMTAVGEKSGELDQMLIKAGNAFEKEFNANVTRAMALLEPLLVLSMGLCVGFVVLAVLLPIFQLNQLVK</sequence>
<dbReference type="NCBIfam" id="TIGR02120">
    <property type="entry name" value="GspF"/>
    <property type="match status" value="1"/>
</dbReference>
<evidence type="ECO:0000256" key="10">
    <source>
        <dbReference type="ARBA" id="ARBA00022927"/>
    </source>
</evidence>
<proteinExistence type="inferred from homology"/>
<dbReference type="InterPro" id="IPR001992">
    <property type="entry name" value="T2SS_GspF/T4SS_PilC_CS"/>
</dbReference>
<keyword evidence="5" id="KW-1003">Cell membrane</keyword>